<evidence type="ECO:0000313" key="2">
    <source>
        <dbReference type="Proteomes" id="UP000831786"/>
    </source>
</evidence>
<evidence type="ECO:0000313" key="1">
    <source>
        <dbReference type="EMBL" id="UOQ58112.1"/>
    </source>
</evidence>
<dbReference type="EMBL" id="CP095045">
    <property type="protein sequence ID" value="UOQ58112.1"/>
    <property type="molecule type" value="Genomic_DNA"/>
</dbReference>
<reference evidence="1 2" key="1">
    <citation type="submission" date="2022-04" db="EMBL/GenBank/DDBJ databases">
        <title>Leucobacter sp. isolated from rhizosphere of garlic.</title>
        <authorList>
            <person name="Won M."/>
            <person name="Lee C.-M."/>
            <person name="Woen H.-Y."/>
            <person name="Kwon S.-W."/>
        </authorList>
    </citation>
    <scope>NUCLEOTIDE SEQUENCE [LARGE SCALE GENOMIC DNA]</scope>
    <source>
        <strain evidence="1 2">H21R-40</strain>
    </source>
</reference>
<accession>A0ABY4FPA3</accession>
<organism evidence="1 2">
    <name type="scientific">Leucobacter allii</name>
    <dbReference type="NCBI Taxonomy" id="2932247"/>
    <lineage>
        <taxon>Bacteria</taxon>
        <taxon>Bacillati</taxon>
        <taxon>Actinomycetota</taxon>
        <taxon>Actinomycetes</taxon>
        <taxon>Micrococcales</taxon>
        <taxon>Microbacteriaceae</taxon>
        <taxon>Leucobacter</taxon>
    </lineage>
</organism>
<name>A0ABY4FPA3_9MICO</name>
<gene>
    <name evidence="1" type="ORF">MUN78_04500</name>
</gene>
<keyword evidence="2" id="KW-1185">Reference proteome</keyword>
<sequence length="341" mass="38227">MTTTPETPEQIVAEAFTAAREPEYKIPEPQDHEDAVIAVAALQAHGLLAGAPTEEQLLDIFETHYLVPRDDPEFDLRALLNGLVAVASAAGVATRPAPTEERPYSEDIDHEYGAWETNDIEEHAHDMLAVVQHRRAAAGVAPQEPEWEHGVIGGHDLLSRLMDTLAYYHCRSVNPKADSPYQGYHAMSEDQREFLRERQREAAEEVLRMWRAEASPAPSPDREELIAKARVEAERYKRGLRAMCNGAEFDPADLKRRAFVQGVEWAATSLAAPVEVDEAKLAEVINAALAEWEGEEPSEVFVAWFIKHRLAEWLRGGRQPPCNKMNFPCARVVPERKEKQG</sequence>
<protein>
    <submittedName>
        <fullName evidence="1">Uncharacterized protein</fullName>
    </submittedName>
</protein>
<dbReference type="Proteomes" id="UP000831786">
    <property type="component" value="Chromosome"/>
</dbReference>
<dbReference type="RefSeq" id="WP_244729096.1">
    <property type="nucleotide sequence ID" value="NZ_CP095045.1"/>
</dbReference>
<proteinExistence type="predicted"/>